<feature type="transmembrane region" description="Helical" evidence="1">
    <location>
        <begin position="92"/>
        <end position="112"/>
    </location>
</feature>
<dbReference type="OrthoDB" id="3542748at2"/>
<dbReference type="Gene3D" id="3.40.50.720">
    <property type="entry name" value="NAD(P)-binding Rossmann-like Domain"/>
    <property type="match status" value="1"/>
</dbReference>
<dbReference type="RefSeq" id="WP_010850957.1">
    <property type="nucleotide sequence ID" value="NZ_HF570956.1"/>
</dbReference>
<gene>
    <name evidence="2" type="ORF">BN10_800029</name>
</gene>
<dbReference type="HOGENOM" id="CLU_1905753_0_0_11"/>
<protein>
    <submittedName>
        <fullName evidence="2">Uncharacterized protein</fullName>
    </submittedName>
</protein>
<keyword evidence="1" id="KW-0812">Transmembrane</keyword>
<dbReference type="Proteomes" id="UP000013167">
    <property type="component" value="Unassembled WGS sequence"/>
</dbReference>
<evidence type="ECO:0000313" key="2">
    <source>
        <dbReference type="EMBL" id="CCH71125.1"/>
    </source>
</evidence>
<keyword evidence="1" id="KW-1133">Transmembrane helix</keyword>
<dbReference type="AlphaFoldDB" id="N0E558"/>
<comment type="caution">
    <text evidence="2">The sequence shown here is derived from an EMBL/GenBank/DDBJ whole genome shotgun (WGS) entry which is preliminary data.</text>
</comment>
<evidence type="ECO:0000313" key="3">
    <source>
        <dbReference type="Proteomes" id="UP000013167"/>
    </source>
</evidence>
<keyword evidence="3" id="KW-1185">Reference proteome</keyword>
<accession>N0E558</accession>
<dbReference type="EMBL" id="CAIZ01000153">
    <property type="protein sequence ID" value="CCH71125.1"/>
    <property type="molecule type" value="Genomic_DNA"/>
</dbReference>
<name>N0E558_9MICO</name>
<organism evidence="2 3">
    <name type="scientific">Phycicoccus elongatus Lp2</name>
    <dbReference type="NCBI Taxonomy" id="1193181"/>
    <lineage>
        <taxon>Bacteria</taxon>
        <taxon>Bacillati</taxon>
        <taxon>Actinomycetota</taxon>
        <taxon>Actinomycetes</taxon>
        <taxon>Micrococcales</taxon>
        <taxon>Intrasporangiaceae</taxon>
        <taxon>Phycicoccus</taxon>
    </lineage>
</organism>
<dbReference type="SUPFAM" id="SSF51735">
    <property type="entry name" value="NAD(P)-binding Rossmann-fold domains"/>
    <property type="match status" value="1"/>
</dbReference>
<proteinExistence type="predicted"/>
<sequence>MDLLVNNAGVSLFGRFDEMSIDDFEWVINIYLRARRPHPDEMATRSSRPRRHLGDSHMNTIQNQMIAAHTLVTAYITGAFERLQNEKGQGSVEYSGIVLLVAALVAAAIAAASTDVISGLVKEKIGDAFDKLS</sequence>
<dbReference type="STRING" id="1193181.BN10_800029"/>
<keyword evidence="1" id="KW-0472">Membrane</keyword>
<dbReference type="InterPro" id="IPR036291">
    <property type="entry name" value="NAD(P)-bd_dom_sf"/>
</dbReference>
<evidence type="ECO:0000256" key="1">
    <source>
        <dbReference type="SAM" id="Phobius"/>
    </source>
</evidence>
<reference evidence="2 3" key="1">
    <citation type="journal article" date="2013" name="ISME J.">
        <title>A metabolic model for members of the genus Tetrasphaera involved in enhanced biological phosphorus removal.</title>
        <authorList>
            <person name="Kristiansen R."/>
            <person name="Nguyen H.T.T."/>
            <person name="Saunders A.M."/>
            <person name="Nielsen J.L."/>
            <person name="Wimmer R."/>
            <person name="Le V.Q."/>
            <person name="McIlroy S.J."/>
            <person name="Petrovski S."/>
            <person name="Seviour R.J."/>
            <person name="Calteau A."/>
            <person name="Nielsen K.L."/>
            <person name="Nielsen P.H."/>
        </authorList>
    </citation>
    <scope>NUCLEOTIDE SEQUENCE [LARGE SCALE GENOMIC DNA]</scope>
    <source>
        <strain evidence="2 3">Lp2</strain>
    </source>
</reference>